<reference evidence="2 3" key="1">
    <citation type="journal article" date="2019" name="Sci. Rep.">
        <title>Orb-weaving spider Araneus ventricosus genome elucidates the spidroin gene catalogue.</title>
        <authorList>
            <person name="Kono N."/>
            <person name="Nakamura H."/>
            <person name="Ohtoshi R."/>
            <person name="Moran D.A.P."/>
            <person name="Shinohara A."/>
            <person name="Yoshida Y."/>
            <person name="Fujiwara M."/>
            <person name="Mori M."/>
            <person name="Tomita M."/>
            <person name="Arakawa K."/>
        </authorList>
    </citation>
    <scope>NUCLEOTIDE SEQUENCE [LARGE SCALE GENOMIC DNA]</scope>
</reference>
<protein>
    <submittedName>
        <fullName evidence="2">Uncharacterized protein</fullName>
    </submittedName>
</protein>
<gene>
    <name evidence="2" type="ORF">AVEN_159222_1</name>
</gene>
<comment type="caution">
    <text evidence="2">The sequence shown here is derived from an EMBL/GenBank/DDBJ whole genome shotgun (WGS) entry which is preliminary data.</text>
</comment>
<name>A0A4Y2A074_ARAVE</name>
<sequence length="204" mass="22879">MFPEPRRPRRTAGEYCEFYKENNPGSVALLSKRWNEAIARETIGTLRTPCGDWVVASTTTVSSKIPSCPILSNFLIMSRRVSSVIPYSNFSLQQSCSSLTMQVCKLAASSARQDRKFITRLSQVNANDEVTSRRTCIKLVASNSLQTIAKKRVRRRTLDSTALCICASVNYCLFSTFIGLVIWMRCPEASFIQIAFDLCCSAIY</sequence>
<keyword evidence="1" id="KW-0472">Membrane</keyword>
<keyword evidence="3" id="KW-1185">Reference proteome</keyword>
<dbReference type="AlphaFoldDB" id="A0A4Y2A074"/>
<accession>A0A4Y2A074</accession>
<evidence type="ECO:0000313" key="2">
    <source>
        <dbReference type="EMBL" id="GBL73138.1"/>
    </source>
</evidence>
<organism evidence="2 3">
    <name type="scientific">Araneus ventricosus</name>
    <name type="common">Orbweaver spider</name>
    <name type="synonym">Epeira ventricosa</name>
    <dbReference type="NCBI Taxonomy" id="182803"/>
    <lineage>
        <taxon>Eukaryota</taxon>
        <taxon>Metazoa</taxon>
        <taxon>Ecdysozoa</taxon>
        <taxon>Arthropoda</taxon>
        <taxon>Chelicerata</taxon>
        <taxon>Arachnida</taxon>
        <taxon>Araneae</taxon>
        <taxon>Araneomorphae</taxon>
        <taxon>Entelegynae</taxon>
        <taxon>Araneoidea</taxon>
        <taxon>Araneidae</taxon>
        <taxon>Araneus</taxon>
    </lineage>
</organism>
<dbReference type="Proteomes" id="UP000499080">
    <property type="component" value="Unassembled WGS sequence"/>
</dbReference>
<proteinExistence type="predicted"/>
<dbReference type="EMBL" id="BGPR01000003">
    <property type="protein sequence ID" value="GBL73138.1"/>
    <property type="molecule type" value="Genomic_DNA"/>
</dbReference>
<evidence type="ECO:0000313" key="3">
    <source>
        <dbReference type="Proteomes" id="UP000499080"/>
    </source>
</evidence>
<keyword evidence="1" id="KW-1133">Transmembrane helix</keyword>
<keyword evidence="1" id="KW-0812">Transmembrane</keyword>
<feature type="transmembrane region" description="Helical" evidence="1">
    <location>
        <begin position="160"/>
        <end position="184"/>
    </location>
</feature>
<evidence type="ECO:0000256" key="1">
    <source>
        <dbReference type="SAM" id="Phobius"/>
    </source>
</evidence>